<dbReference type="GO" id="GO:0009941">
    <property type="term" value="C:chloroplast envelope"/>
    <property type="evidence" value="ECO:0007669"/>
    <property type="project" value="TreeGrafter"/>
</dbReference>
<dbReference type="PANTHER" id="PTHR11773:SF1">
    <property type="entry name" value="GLYCINE DEHYDROGENASE (DECARBOXYLATING), MITOCHONDRIAL"/>
    <property type="match status" value="1"/>
</dbReference>
<dbReference type="GO" id="GO:0005739">
    <property type="term" value="C:mitochondrion"/>
    <property type="evidence" value="ECO:0007669"/>
    <property type="project" value="TreeGrafter"/>
</dbReference>
<dbReference type="AlphaFoldDB" id="A0A087FXN3"/>
<evidence type="ECO:0000313" key="3">
    <source>
        <dbReference type="EMBL" id="KFK22385.1"/>
    </source>
</evidence>
<dbReference type="CDD" id="cd04480">
    <property type="entry name" value="RPA1_DBD_A_like"/>
    <property type="match status" value="1"/>
</dbReference>
<dbReference type="Gene3D" id="2.40.50.140">
    <property type="entry name" value="Nucleic acid-binding proteins"/>
    <property type="match status" value="1"/>
</dbReference>
<evidence type="ECO:0000259" key="2">
    <source>
        <dbReference type="Pfam" id="PF02721"/>
    </source>
</evidence>
<name>A0A087FXN3_ARAAL</name>
<proteinExistence type="predicted"/>
<dbReference type="Gramene" id="KFK22385">
    <property type="protein sequence ID" value="KFK22385"/>
    <property type="gene ID" value="AALP_AAs42393U000300"/>
</dbReference>
<dbReference type="GO" id="GO:0019464">
    <property type="term" value="P:glycine decarboxylation via glycine cleavage system"/>
    <property type="evidence" value="ECO:0007669"/>
    <property type="project" value="TreeGrafter"/>
</dbReference>
<dbReference type="eggNOG" id="KOG2040">
    <property type="taxonomic scope" value="Eukaryota"/>
</dbReference>
<dbReference type="eggNOG" id="KOG2039">
    <property type="taxonomic scope" value="Eukaryota"/>
</dbReference>
<dbReference type="GO" id="GO:0030170">
    <property type="term" value="F:pyridoxal phosphate binding"/>
    <property type="evidence" value="ECO:0007669"/>
    <property type="project" value="TreeGrafter"/>
</dbReference>
<organism evidence="3 4">
    <name type="scientific">Arabis alpina</name>
    <name type="common">Alpine rock-cress</name>
    <dbReference type="NCBI Taxonomy" id="50452"/>
    <lineage>
        <taxon>Eukaryota</taxon>
        <taxon>Viridiplantae</taxon>
        <taxon>Streptophyta</taxon>
        <taxon>Embryophyta</taxon>
        <taxon>Tracheophyta</taxon>
        <taxon>Spermatophyta</taxon>
        <taxon>Magnoliopsida</taxon>
        <taxon>eudicotyledons</taxon>
        <taxon>Gunneridae</taxon>
        <taxon>Pentapetalae</taxon>
        <taxon>rosids</taxon>
        <taxon>malvids</taxon>
        <taxon>Brassicales</taxon>
        <taxon>Brassicaceae</taxon>
        <taxon>Arabideae</taxon>
        <taxon>Arabis</taxon>
    </lineage>
</organism>
<feature type="region of interest" description="Disordered" evidence="1">
    <location>
        <begin position="391"/>
        <end position="438"/>
    </location>
</feature>
<dbReference type="InterPro" id="IPR020581">
    <property type="entry name" value="GDC_P"/>
</dbReference>
<sequence length="438" mass="50001">MTHFGIVEQVRDGSTIRVYLLPDLPFFDTVKIKCSDAQAIVDAAAKRDINLRLVDSNTITAAFDETTTLDDVQFTAESLAPEVQNSIPSSITRERPYLTHPIFNMYHREHELLRYNHKLQSKDISLCHSMIPLGSCTMKLNATTEMMSVTWPSFTNIHPFAPVEQAHGYQDTVKDLGLELIENGLAKYVEWSANMMEEEAKKKLKAAELQCKKNKCIVVRILRTWEARDFRRNNALLSVNCLLVDEKNNSIQASIHPRRLHKFKNKLKEGSIFSVTSFDVQPNLNCYRLSDNPHKIWFNDHTDVGDVNVDEYDIPVQYFRIRTFKDVQMMVDKGEHLPNVIAQVSCIRTSNKVDETKNLPRTSFNLLLTCTSPVVRPSMYLYGKNSLSNQTKSTKLSIAPPSNATLEMKPNSGCPLYKKPRTNSRKNKSQVVLDETEE</sequence>
<dbReference type="GO" id="GO:0048046">
    <property type="term" value="C:apoplast"/>
    <property type="evidence" value="ECO:0007669"/>
    <property type="project" value="TreeGrafter"/>
</dbReference>
<feature type="compositionally biased region" description="Polar residues" evidence="1">
    <location>
        <begin position="391"/>
        <end position="405"/>
    </location>
</feature>
<dbReference type="InterPro" id="IPR015424">
    <property type="entry name" value="PyrdxlP-dep_Trfase"/>
</dbReference>
<dbReference type="PANTHER" id="PTHR11773">
    <property type="entry name" value="GLYCINE DEHYDROGENASE, DECARBOXYLATING"/>
    <property type="match status" value="1"/>
</dbReference>
<dbReference type="GO" id="GO:0004375">
    <property type="term" value="F:glycine dehydrogenase (decarboxylating) activity"/>
    <property type="evidence" value="ECO:0007669"/>
    <property type="project" value="InterPro"/>
</dbReference>
<dbReference type="Pfam" id="PF02721">
    <property type="entry name" value="DUF223"/>
    <property type="match status" value="1"/>
</dbReference>
<keyword evidence="4" id="KW-1185">Reference proteome</keyword>
<feature type="domain" description="Replication protein A 70 kDa DNA-binding subunit B/D first OB fold" evidence="2">
    <location>
        <begin position="212"/>
        <end position="304"/>
    </location>
</feature>
<dbReference type="InterPro" id="IPR003871">
    <property type="entry name" value="RFA1B/D_OB_1st"/>
</dbReference>
<dbReference type="SUPFAM" id="SSF53383">
    <property type="entry name" value="PLP-dependent transferases"/>
    <property type="match status" value="1"/>
</dbReference>
<evidence type="ECO:0000313" key="4">
    <source>
        <dbReference type="Proteomes" id="UP000029120"/>
    </source>
</evidence>
<reference evidence="4" key="1">
    <citation type="journal article" date="2015" name="Nat. Plants">
        <title>Genome expansion of Arabis alpina linked with retrotransposition and reduced symmetric DNA methylation.</title>
        <authorList>
            <person name="Willing E.M."/>
            <person name="Rawat V."/>
            <person name="Mandakova T."/>
            <person name="Maumus F."/>
            <person name="James G.V."/>
            <person name="Nordstroem K.J."/>
            <person name="Becker C."/>
            <person name="Warthmann N."/>
            <person name="Chica C."/>
            <person name="Szarzynska B."/>
            <person name="Zytnicki M."/>
            <person name="Albani M.C."/>
            <person name="Kiefer C."/>
            <person name="Bergonzi S."/>
            <person name="Castaings L."/>
            <person name="Mateos J.L."/>
            <person name="Berns M.C."/>
            <person name="Bujdoso N."/>
            <person name="Piofczyk T."/>
            <person name="de Lorenzo L."/>
            <person name="Barrero-Sicilia C."/>
            <person name="Mateos I."/>
            <person name="Piednoel M."/>
            <person name="Hagmann J."/>
            <person name="Chen-Min-Tao R."/>
            <person name="Iglesias-Fernandez R."/>
            <person name="Schuster S.C."/>
            <person name="Alonso-Blanco C."/>
            <person name="Roudier F."/>
            <person name="Carbonero P."/>
            <person name="Paz-Ares J."/>
            <person name="Davis S.J."/>
            <person name="Pecinka A."/>
            <person name="Quesneville H."/>
            <person name="Colot V."/>
            <person name="Lysak M.A."/>
            <person name="Weigel D."/>
            <person name="Coupland G."/>
            <person name="Schneeberger K."/>
        </authorList>
    </citation>
    <scope>NUCLEOTIDE SEQUENCE [LARGE SCALE GENOMIC DNA]</scope>
    <source>
        <strain evidence="4">cv. Pajares</strain>
    </source>
</reference>
<dbReference type="SUPFAM" id="SSF50249">
    <property type="entry name" value="Nucleic acid-binding proteins"/>
    <property type="match status" value="1"/>
</dbReference>
<evidence type="ECO:0000256" key="1">
    <source>
        <dbReference type="SAM" id="MobiDB-lite"/>
    </source>
</evidence>
<dbReference type="OrthoDB" id="6537869at2759"/>
<accession>A0A087FXN3</accession>
<dbReference type="GO" id="GO:0005960">
    <property type="term" value="C:glycine cleavage complex"/>
    <property type="evidence" value="ECO:0007669"/>
    <property type="project" value="TreeGrafter"/>
</dbReference>
<protein>
    <recommendedName>
        <fullName evidence="2">Replication protein A 70 kDa DNA-binding subunit B/D first OB fold domain-containing protein</fullName>
    </recommendedName>
</protein>
<dbReference type="EMBL" id="KL989709">
    <property type="protein sequence ID" value="KFK22385.1"/>
    <property type="molecule type" value="Genomic_DNA"/>
</dbReference>
<dbReference type="InterPro" id="IPR012340">
    <property type="entry name" value="NA-bd_OB-fold"/>
</dbReference>
<feature type="compositionally biased region" description="Basic residues" evidence="1">
    <location>
        <begin position="418"/>
        <end position="428"/>
    </location>
</feature>
<dbReference type="Proteomes" id="UP000029120">
    <property type="component" value="Unassembled WGS sequence"/>
</dbReference>
<dbReference type="GO" id="GO:0016594">
    <property type="term" value="F:glycine binding"/>
    <property type="evidence" value="ECO:0007669"/>
    <property type="project" value="TreeGrafter"/>
</dbReference>
<dbReference type="eggNOG" id="KOG0987">
    <property type="taxonomic scope" value="Eukaryota"/>
</dbReference>
<gene>
    <name evidence="3" type="ORF">AALP_AAs42393U000300</name>
</gene>